<accession>A0A8B8HLY4</accession>
<keyword evidence="2" id="KW-1185">Reference proteome</keyword>
<evidence type="ECO:0000313" key="3">
    <source>
        <dbReference type="RefSeq" id="XP_026485540.2"/>
    </source>
</evidence>
<protein>
    <submittedName>
        <fullName evidence="3">Uncharacterized protein LOC113393059</fullName>
    </submittedName>
</protein>
<dbReference type="GeneID" id="113393059"/>
<sequence>MISHPVQTESHNGYCWFELMQIYDKISECIYLFNKIYANQMMLMFSTWLLSTILLFFRFLSPTLQYIGSVQADVYYYSFINFRPMFMTGMGEKLMDERRKSRMIIEHILIYHDLNPEYREQIKIMVNLLETRKTQLSASIGPVNLEGLVGFAGLILSFTVVMIQTFYTN</sequence>
<keyword evidence="1" id="KW-1133">Transmembrane helix</keyword>
<gene>
    <name evidence="3" type="primary">LOC113393059</name>
</gene>
<dbReference type="RefSeq" id="XP_026485540.2">
    <property type="nucleotide sequence ID" value="XM_026629755.2"/>
</dbReference>
<feature type="transmembrane region" description="Helical" evidence="1">
    <location>
        <begin position="41"/>
        <end position="60"/>
    </location>
</feature>
<keyword evidence="1" id="KW-0472">Membrane</keyword>
<organism evidence="2 3">
    <name type="scientific">Vanessa tameamea</name>
    <name type="common">Kamehameha butterfly</name>
    <dbReference type="NCBI Taxonomy" id="334116"/>
    <lineage>
        <taxon>Eukaryota</taxon>
        <taxon>Metazoa</taxon>
        <taxon>Ecdysozoa</taxon>
        <taxon>Arthropoda</taxon>
        <taxon>Hexapoda</taxon>
        <taxon>Insecta</taxon>
        <taxon>Pterygota</taxon>
        <taxon>Neoptera</taxon>
        <taxon>Endopterygota</taxon>
        <taxon>Lepidoptera</taxon>
        <taxon>Glossata</taxon>
        <taxon>Ditrysia</taxon>
        <taxon>Papilionoidea</taxon>
        <taxon>Nymphalidae</taxon>
        <taxon>Nymphalinae</taxon>
        <taxon>Vanessa</taxon>
    </lineage>
</organism>
<dbReference type="OMA" id="VLMIQNF"/>
<evidence type="ECO:0000313" key="2">
    <source>
        <dbReference type="Proteomes" id="UP001652626"/>
    </source>
</evidence>
<dbReference type="AlphaFoldDB" id="A0A8B8HLY4"/>
<evidence type="ECO:0000256" key="1">
    <source>
        <dbReference type="SAM" id="Phobius"/>
    </source>
</evidence>
<feature type="transmembrane region" description="Helical" evidence="1">
    <location>
        <begin position="148"/>
        <end position="167"/>
    </location>
</feature>
<dbReference type="OrthoDB" id="6876270at2759"/>
<keyword evidence="1" id="KW-0812">Transmembrane</keyword>
<proteinExistence type="predicted"/>
<dbReference type="Proteomes" id="UP001652626">
    <property type="component" value="Chromosome 12"/>
</dbReference>
<reference evidence="3" key="1">
    <citation type="submission" date="2025-08" db="UniProtKB">
        <authorList>
            <consortium name="RefSeq"/>
        </authorList>
    </citation>
    <scope>IDENTIFICATION</scope>
    <source>
        <tissue evidence="3">Whole body</tissue>
    </source>
</reference>
<name>A0A8B8HLY4_VANTA</name>